<dbReference type="Proteomes" id="UP000007843">
    <property type="component" value="Chromosome"/>
</dbReference>
<accession>A0A0H3H1A7</accession>
<name>A0A0H3H1A7_KLEM8</name>
<reference evidence="1 2" key="1">
    <citation type="journal article" date="2012" name="J. Bacteriol.">
        <title>Complete genome sequence of Klebsiella oxytoca KCTC 1686, used in production of 2,3-butanediol.</title>
        <authorList>
            <person name="Shin S.H."/>
            <person name="Kim S."/>
            <person name="Kim J.Y."/>
            <person name="Lee S."/>
            <person name="Um Y."/>
            <person name="Oh M.K."/>
            <person name="Kim Y.R."/>
            <person name="Lee J."/>
            <person name="Yang K.S."/>
        </authorList>
    </citation>
    <scope>NUCLEOTIDE SEQUENCE [LARGE SCALE GENOMIC DNA]</scope>
    <source>
        <strain evidence="2">ATCC 8724 / DSM 4798 / JCM 20051 / NBRC 3318 / NRRL B-199 / KCTC 1686</strain>
    </source>
</reference>
<dbReference type="PANTHER" id="PTHR37807">
    <property type="entry name" value="OS07G0160300 PROTEIN"/>
    <property type="match status" value="1"/>
</dbReference>
<dbReference type="HOGENOM" id="CLU_116774_0_0_6"/>
<keyword evidence="1" id="KW-0418">Kinase</keyword>
<dbReference type="InterPro" id="IPR027417">
    <property type="entry name" value="P-loop_NTPase"/>
</dbReference>
<evidence type="ECO:0000313" key="2">
    <source>
        <dbReference type="Proteomes" id="UP000007843"/>
    </source>
</evidence>
<dbReference type="AlphaFoldDB" id="A0A0H3H1A7"/>
<dbReference type="Pfam" id="PF13671">
    <property type="entry name" value="AAA_33"/>
    <property type="match status" value="1"/>
</dbReference>
<dbReference type="RefSeq" id="WP_014226732.1">
    <property type="nucleotide sequence ID" value="NC_016612.1"/>
</dbReference>
<keyword evidence="1" id="KW-0808">Transferase</keyword>
<organism evidence="1 2">
    <name type="scientific">Klebsiella michiganensis (strain ATCC 8724 / DSM 4798 / JCM 20051 / NBRC 3318 / NRRL B-199 / KCTC 1686 / BUCSAV 143 / CCM 1901)</name>
    <dbReference type="NCBI Taxonomy" id="1006551"/>
    <lineage>
        <taxon>Bacteria</taxon>
        <taxon>Pseudomonadati</taxon>
        <taxon>Pseudomonadota</taxon>
        <taxon>Gammaproteobacteria</taxon>
        <taxon>Enterobacterales</taxon>
        <taxon>Enterobacteriaceae</taxon>
        <taxon>Klebsiella/Raoultella group</taxon>
        <taxon>Klebsiella</taxon>
    </lineage>
</organism>
<dbReference type="GO" id="GO:0016301">
    <property type="term" value="F:kinase activity"/>
    <property type="evidence" value="ECO:0007669"/>
    <property type="project" value="UniProtKB-KW"/>
</dbReference>
<protein>
    <submittedName>
        <fullName evidence="1">Putative kinase</fullName>
    </submittedName>
</protein>
<dbReference type="KEGG" id="kox:KOX_02060"/>
<gene>
    <name evidence="1" type="ordered locus">KOX_02060</name>
</gene>
<dbReference type="EMBL" id="CP003218">
    <property type="protein sequence ID" value="AEX02153.1"/>
    <property type="molecule type" value="Genomic_DNA"/>
</dbReference>
<dbReference type="SUPFAM" id="SSF52540">
    <property type="entry name" value="P-loop containing nucleoside triphosphate hydrolases"/>
    <property type="match status" value="1"/>
</dbReference>
<dbReference type="PANTHER" id="PTHR37807:SF3">
    <property type="entry name" value="OS07G0160300 PROTEIN"/>
    <property type="match status" value="1"/>
</dbReference>
<dbReference type="Gene3D" id="3.40.50.300">
    <property type="entry name" value="P-loop containing nucleotide triphosphate hydrolases"/>
    <property type="match status" value="1"/>
</dbReference>
<evidence type="ECO:0000313" key="1">
    <source>
        <dbReference type="EMBL" id="AEX02153.1"/>
    </source>
</evidence>
<proteinExistence type="predicted"/>
<sequence length="176" mass="19445">MLLIFGGLPGTGKSTIARLLAARLGAVWLRIDSIEQALIRAETVTRHDIGPAGYLAAYAIAADNLRLGNVVIADSVNPIAITRQAWRAVATENAAPYLEIELTCSDQMQHRYRVENRVADIRGHILPDWQKVITREYEPWRTASLTLDTSVLTAEEAVERIVEHIASRDRHAPVGS</sequence>